<comment type="caution">
    <text evidence="1">The sequence shown here is derived from an EMBL/GenBank/DDBJ whole genome shotgun (WGS) entry which is preliminary data.</text>
</comment>
<keyword evidence="2" id="KW-1185">Reference proteome</keyword>
<gene>
    <name evidence="1" type="ORF">DPM19_26215</name>
</gene>
<proteinExistence type="predicted"/>
<dbReference type="EMBL" id="QLYX01000014">
    <property type="protein sequence ID" value="RAY12218.1"/>
    <property type="molecule type" value="Genomic_DNA"/>
</dbReference>
<accession>A0A365GZM0</accession>
<sequence length="131" mass="15155">MAVPVWTFVPVRMWCRWPLRCGFAQEQRLERRAERVRDEHRMPVVVRTRQIGPSFGPAGTVRACRGRVPRREIFPGLRAFGPPCVWRRALFGAVPGRCVRPVIRSSGPVRMVVRGGMRPAVSFFRILEEFR</sequence>
<evidence type="ECO:0000313" key="1">
    <source>
        <dbReference type="EMBL" id="RAY12218.1"/>
    </source>
</evidence>
<protein>
    <submittedName>
        <fullName evidence="1">Uncharacterized protein</fullName>
    </submittedName>
</protein>
<reference evidence="1 2" key="1">
    <citation type="submission" date="2018-06" db="EMBL/GenBank/DDBJ databases">
        <title>Actinomadura craniellae sp. nov. isolated from marine sponge Craniella sp.</title>
        <authorList>
            <person name="Li L."/>
            <person name="Xu Q.H."/>
            <person name="Lin H.W."/>
            <person name="Lu Y.H."/>
        </authorList>
    </citation>
    <scope>NUCLEOTIDE SEQUENCE [LARGE SCALE GENOMIC DNA]</scope>
    <source>
        <strain evidence="1 2">LHW63021</strain>
    </source>
</reference>
<organism evidence="1 2">
    <name type="scientific">Actinomadura craniellae</name>
    <dbReference type="NCBI Taxonomy" id="2231787"/>
    <lineage>
        <taxon>Bacteria</taxon>
        <taxon>Bacillati</taxon>
        <taxon>Actinomycetota</taxon>
        <taxon>Actinomycetes</taxon>
        <taxon>Streptosporangiales</taxon>
        <taxon>Thermomonosporaceae</taxon>
        <taxon>Actinomadura</taxon>
    </lineage>
</organism>
<dbReference type="AlphaFoldDB" id="A0A365GZM0"/>
<name>A0A365GZM0_9ACTN</name>
<dbReference type="Proteomes" id="UP000251891">
    <property type="component" value="Unassembled WGS sequence"/>
</dbReference>
<evidence type="ECO:0000313" key="2">
    <source>
        <dbReference type="Proteomes" id="UP000251891"/>
    </source>
</evidence>